<organism evidence="3">
    <name type="scientific">Candidatus Kentrum eta</name>
    <dbReference type="NCBI Taxonomy" id="2126337"/>
    <lineage>
        <taxon>Bacteria</taxon>
        <taxon>Pseudomonadati</taxon>
        <taxon>Pseudomonadota</taxon>
        <taxon>Gammaproteobacteria</taxon>
        <taxon>Candidatus Kentrum</taxon>
    </lineage>
</organism>
<sequence length="107" mass="11948">MKKLYWVSVELDWRVDLLVAIVAVVGLLSVTHFKLFVPAPHYEEKLAAATLMKKGMDVIDRYREMHHIDDKYADDGNVNVAGGTDDTQSKMKSGLIGIPFSPITSID</sequence>
<dbReference type="AlphaFoldDB" id="A0A450UB11"/>
<evidence type="ECO:0000256" key="1">
    <source>
        <dbReference type="SAM" id="Phobius"/>
    </source>
</evidence>
<evidence type="ECO:0000313" key="4">
    <source>
        <dbReference type="EMBL" id="VFJ95997.1"/>
    </source>
</evidence>
<reference evidence="3" key="1">
    <citation type="submission" date="2019-02" db="EMBL/GenBank/DDBJ databases">
        <authorList>
            <person name="Gruber-Vodicka R. H."/>
            <person name="Seah K. B. B."/>
        </authorList>
    </citation>
    <scope>NUCLEOTIDE SEQUENCE</scope>
    <source>
        <strain evidence="4">BECK_SA2B12</strain>
        <strain evidence="2">BECK_SA2B15</strain>
        <strain evidence="3">BECK_SA2B20</strain>
    </source>
</reference>
<evidence type="ECO:0000313" key="2">
    <source>
        <dbReference type="EMBL" id="VFJ87592.1"/>
    </source>
</evidence>
<name>A0A450UB11_9GAMM</name>
<dbReference type="EMBL" id="CAADFG010000004">
    <property type="protein sequence ID" value="VFJ87592.1"/>
    <property type="molecule type" value="Genomic_DNA"/>
</dbReference>
<evidence type="ECO:0000313" key="3">
    <source>
        <dbReference type="EMBL" id="VFJ89394.1"/>
    </source>
</evidence>
<keyword evidence="1" id="KW-0472">Membrane</keyword>
<keyword evidence="1" id="KW-0812">Transmembrane</keyword>
<accession>A0A450UB11</accession>
<dbReference type="EMBL" id="CAADFJ010000004">
    <property type="protein sequence ID" value="VFJ95997.1"/>
    <property type="molecule type" value="Genomic_DNA"/>
</dbReference>
<dbReference type="EMBL" id="CAADFI010000004">
    <property type="protein sequence ID" value="VFJ89394.1"/>
    <property type="molecule type" value="Genomic_DNA"/>
</dbReference>
<keyword evidence="1" id="KW-1133">Transmembrane helix</keyword>
<gene>
    <name evidence="2" type="ORF">BECKH772A_GA0070896_1000431</name>
    <name evidence="3" type="ORF">BECKH772B_GA0070898_1000431</name>
    <name evidence="4" type="ORF">BECKH772C_GA0070978_1000432</name>
</gene>
<protein>
    <submittedName>
        <fullName evidence="3">Uncharacterized protein</fullName>
    </submittedName>
</protein>
<feature type="transmembrane region" description="Helical" evidence="1">
    <location>
        <begin position="17"/>
        <end position="37"/>
    </location>
</feature>
<proteinExistence type="predicted"/>